<sequence length="38" mass="4438">MSLKEPLLFLRHLLGSETMTLFSLDFPKPNACRQERFA</sequence>
<dbReference type="EMBL" id="CP002353">
    <property type="protein sequence ID" value="ADV61211.1"/>
    <property type="molecule type" value="Genomic_DNA"/>
</dbReference>
<evidence type="ECO:0000313" key="2">
    <source>
        <dbReference type="Proteomes" id="UP000008631"/>
    </source>
</evidence>
<dbReference type="HOGENOM" id="CLU_3328811_0_0_0"/>
<gene>
    <name evidence="1" type="ordered locus">Isop_0619</name>
</gene>
<dbReference type="KEGG" id="ipa:Isop_0619"/>
<dbReference type="Proteomes" id="UP000008631">
    <property type="component" value="Chromosome"/>
</dbReference>
<reference evidence="1 2" key="2">
    <citation type="journal article" date="2011" name="Stand. Genomic Sci.">
        <title>Complete genome sequence of Isosphaera pallida type strain (IS1B).</title>
        <authorList>
            <consortium name="US DOE Joint Genome Institute (JGI-PGF)"/>
            <person name="Goker M."/>
            <person name="Cleland D."/>
            <person name="Saunders E."/>
            <person name="Lapidus A."/>
            <person name="Nolan M."/>
            <person name="Lucas S."/>
            <person name="Hammon N."/>
            <person name="Deshpande S."/>
            <person name="Cheng J.F."/>
            <person name="Tapia R."/>
            <person name="Han C."/>
            <person name="Goodwin L."/>
            <person name="Pitluck S."/>
            <person name="Liolios K."/>
            <person name="Pagani I."/>
            <person name="Ivanova N."/>
            <person name="Mavromatis K."/>
            <person name="Pati A."/>
            <person name="Chen A."/>
            <person name="Palaniappan K."/>
            <person name="Land M."/>
            <person name="Hauser L."/>
            <person name="Chang Y.J."/>
            <person name="Jeffries C.D."/>
            <person name="Detter J.C."/>
            <person name="Beck B."/>
            <person name="Woyke T."/>
            <person name="Bristow J."/>
            <person name="Eisen J.A."/>
            <person name="Markowitz V."/>
            <person name="Hugenholtz P."/>
            <person name="Kyrpides N.C."/>
            <person name="Klenk H.P."/>
        </authorList>
    </citation>
    <scope>NUCLEOTIDE SEQUENCE [LARGE SCALE GENOMIC DNA]</scope>
    <source>
        <strain evidence="2">ATCC 43644 / DSM 9630 / IS1B</strain>
    </source>
</reference>
<keyword evidence="2" id="KW-1185">Reference proteome</keyword>
<accession>E8R0M6</accession>
<protein>
    <submittedName>
        <fullName evidence="1">Uncharacterized protein</fullName>
    </submittedName>
</protein>
<proteinExistence type="predicted"/>
<reference key="1">
    <citation type="submission" date="2010-11" db="EMBL/GenBank/DDBJ databases">
        <title>The complete sequence of chromosome of Isophaera pallida ATCC 43644.</title>
        <authorList>
            <consortium name="US DOE Joint Genome Institute (JGI-PGF)"/>
            <person name="Lucas S."/>
            <person name="Copeland A."/>
            <person name="Lapidus A."/>
            <person name="Bruce D."/>
            <person name="Goodwin L."/>
            <person name="Pitluck S."/>
            <person name="Kyrpides N."/>
            <person name="Mavromatis K."/>
            <person name="Pagani I."/>
            <person name="Ivanova N."/>
            <person name="Saunders E."/>
            <person name="Brettin T."/>
            <person name="Detter J.C."/>
            <person name="Han C."/>
            <person name="Tapia R."/>
            <person name="Land M."/>
            <person name="Hauser L."/>
            <person name="Markowitz V."/>
            <person name="Cheng J.-F."/>
            <person name="Hugenholtz P."/>
            <person name="Woyke T."/>
            <person name="Wu D."/>
            <person name="Eisen J.A."/>
        </authorList>
    </citation>
    <scope>NUCLEOTIDE SEQUENCE</scope>
    <source>
        <strain>ATCC 43644</strain>
    </source>
</reference>
<organism evidence="1 2">
    <name type="scientific">Isosphaera pallida (strain ATCC 43644 / DSM 9630 / IS1B)</name>
    <dbReference type="NCBI Taxonomy" id="575540"/>
    <lineage>
        <taxon>Bacteria</taxon>
        <taxon>Pseudomonadati</taxon>
        <taxon>Planctomycetota</taxon>
        <taxon>Planctomycetia</taxon>
        <taxon>Isosphaerales</taxon>
        <taxon>Isosphaeraceae</taxon>
        <taxon>Isosphaera</taxon>
    </lineage>
</organism>
<evidence type="ECO:0000313" key="1">
    <source>
        <dbReference type="EMBL" id="ADV61211.1"/>
    </source>
</evidence>
<dbReference type="InParanoid" id="E8R0M6"/>
<dbReference type="AlphaFoldDB" id="E8R0M6"/>
<dbReference type="STRING" id="575540.Isop_0619"/>
<name>E8R0M6_ISOPI</name>